<comment type="subcellular location">
    <subcellularLocation>
        <location evidence="1">Membrane</location>
        <topology evidence="1">Multi-pass membrane protein</topology>
    </subcellularLocation>
</comment>
<dbReference type="GO" id="GO:0016020">
    <property type="term" value="C:membrane"/>
    <property type="evidence" value="ECO:0007669"/>
    <property type="project" value="UniProtKB-SubCell"/>
</dbReference>
<dbReference type="OrthoDB" id="19344at2759"/>
<evidence type="ECO:0000256" key="6">
    <source>
        <dbReference type="SAM" id="Phobius"/>
    </source>
</evidence>
<evidence type="ECO:0000256" key="1">
    <source>
        <dbReference type="ARBA" id="ARBA00004141"/>
    </source>
</evidence>
<keyword evidence="4 6" id="KW-0472">Membrane</keyword>
<evidence type="ECO:0000313" key="8">
    <source>
        <dbReference type="Proteomes" id="UP000018144"/>
    </source>
</evidence>
<dbReference type="InterPro" id="IPR051415">
    <property type="entry name" value="LAAT-1"/>
</dbReference>
<evidence type="ECO:0000256" key="3">
    <source>
        <dbReference type="ARBA" id="ARBA00022989"/>
    </source>
</evidence>
<evidence type="ECO:0000256" key="2">
    <source>
        <dbReference type="ARBA" id="ARBA00022692"/>
    </source>
</evidence>
<dbReference type="SMART" id="SM00679">
    <property type="entry name" value="CTNS"/>
    <property type="match status" value="2"/>
</dbReference>
<keyword evidence="8" id="KW-1185">Reference proteome</keyword>
<evidence type="ECO:0000256" key="5">
    <source>
        <dbReference type="SAM" id="MobiDB-lite"/>
    </source>
</evidence>
<evidence type="ECO:0000256" key="4">
    <source>
        <dbReference type="ARBA" id="ARBA00023136"/>
    </source>
</evidence>
<keyword evidence="3 6" id="KW-1133">Transmembrane helix</keyword>
<name>U4KY56_PYROM</name>
<feature type="transmembrane region" description="Helical" evidence="6">
    <location>
        <begin position="20"/>
        <end position="38"/>
    </location>
</feature>
<feature type="transmembrane region" description="Helical" evidence="6">
    <location>
        <begin position="58"/>
        <end position="79"/>
    </location>
</feature>
<feature type="transmembrane region" description="Helical" evidence="6">
    <location>
        <begin position="139"/>
        <end position="161"/>
    </location>
</feature>
<keyword evidence="2 6" id="KW-0812">Transmembrane</keyword>
<sequence>MESPLSAPAAECTSLLNPSVLNLVFSFVILFGILVSYLPQHIRIISRGTSEGISPLFLLLGVTSGTCAFLNILILSWGVLGCCSKGIGPFNCFAASMGVAQVGTQWLCFAIILALYLIFLPQPTGIPGGPQPATKKTAVAVSIGSIVHLAAMGAITLYLGALKGAPEDGAGDDPTRALHPSAALVNWANFLGVQSTVLASIQYIPQLFTTWRLKHVGSLSIPMMCIQTPGSFVWAISLATREGTRWSSWATYVVTGCLQGALLAMCITWEIADRKARRKAEVVAEAVAARGQGERQPLLQAQRTGEQE</sequence>
<dbReference type="Gene3D" id="1.20.1280.290">
    <property type="match status" value="1"/>
</dbReference>
<dbReference type="OMA" id="FVIYFPR"/>
<feature type="transmembrane region" description="Helical" evidence="6">
    <location>
        <begin position="249"/>
        <end position="269"/>
    </location>
</feature>
<dbReference type="EMBL" id="HF935290">
    <property type="protein sequence ID" value="CCX06480.1"/>
    <property type="molecule type" value="Genomic_DNA"/>
</dbReference>
<dbReference type="PANTHER" id="PTHR16201">
    <property type="entry name" value="SEVEN TRANSMEMBRANE PROTEIN 1-RELATED"/>
    <property type="match status" value="1"/>
</dbReference>
<feature type="compositionally biased region" description="Polar residues" evidence="5">
    <location>
        <begin position="299"/>
        <end position="308"/>
    </location>
</feature>
<dbReference type="Proteomes" id="UP000018144">
    <property type="component" value="Unassembled WGS sequence"/>
</dbReference>
<gene>
    <name evidence="7" type="ORF">PCON_06067</name>
</gene>
<dbReference type="AlphaFoldDB" id="U4KY56"/>
<protein>
    <submittedName>
        <fullName evidence="7">Similar to Uncharacterized protein C4C5.03 acc. no. O14166</fullName>
    </submittedName>
</protein>
<feature type="transmembrane region" description="Helical" evidence="6">
    <location>
        <begin position="99"/>
        <end position="119"/>
    </location>
</feature>
<feature type="transmembrane region" description="Helical" evidence="6">
    <location>
        <begin position="216"/>
        <end position="237"/>
    </location>
</feature>
<feature type="region of interest" description="Disordered" evidence="5">
    <location>
        <begin position="288"/>
        <end position="308"/>
    </location>
</feature>
<feature type="transmembrane region" description="Helical" evidence="6">
    <location>
        <begin position="181"/>
        <end position="204"/>
    </location>
</feature>
<reference evidence="7 8" key="1">
    <citation type="journal article" date="2013" name="PLoS Genet.">
        <title>The genome and development-dependent transcriptomes of Pyronema confluens: a window into fungal evolution.</title>
        <authorList>
            <person name="Traeger S."/>
            <person name="Altegoer F."/>
            <person name="Freitag M."/>
            <person name="Gabaldon T."/>
            <person name="Kempken F."/>
            <person name="Kumar A."/>
            <person name="Marcet-Houben M."/>
            <person name="Poggeler S."/>
            <person name="Stajich J.E."/>
            <person name="Nowrousian M."/>
        </authorList>
    </citation>
    <scope>NUCLEOTIDE SEQUENCE [LARGE SCALE GENOMIC DNA]</scope>
    <source>
        <strain evidence="8">CBS 100304</strain>
        <tissue evidence="7">Vegetative mycelium</tissue>
    </source>
</reference>
<evidence type="ECO:0000313" key="7">
    <source>
        <dbReference type="EMBL" id="CCX06480.1"/>
    </source>
</evidence>
<proteinExistence type="predicted"/>
<dbReference type="eggNOG" id="ENOG502QV5C">
    <property type="taxonomic scope" value="Eukaryota"/>
</dbReference>
<accession>U4KY56</accession>
<dbReference type="InterPro" id="IPR006603">
    <property type="entry name" value="PQ-loop_rpt"/>
</dbReference>
<organism evidence="7 8">
    <name type="scientific">Pyronema omphalodes (strain CBS 100304)</name>
    <name type="common">Pyronema confluens</name>
    <dbReference type="NCBI Taxonomy" id="1076935"/>
    <lineage>
        <taxon>Eukaryota</taxon>
        <taxon>Fungi</taxon>
        <taxon>Dikarya</taxon>
        <taxon>Ascomycota</taxon>
        <taxon>Pezizomycotina</taxon>
        <taxon>Pezizomycetes</taxon>
        <taxon>Pezizales</taxon>
        <taxon>Pyronemataceae</taxon>
        <taxon>Pyronema</taxon>
    </lineage>
</organism>
<dbReference type="PANTHER" id="PTHR16201:SF11">
    <property type="entry name" value="PQ-LOOP REPEAT-CONTAINING PROTEIN"/>
    <property type="match status" value="1"/>
</dbReference>
<dbReference type="Pfam" id="PF04193">
    <property type="entry name" value="PQ-loop"/>
    <property type="match status" value="2"/>
</dbReference>